<dbReference type="AlphaFoldDB" id="A0A2X2WD83"/>
<evidence type="ECO:0000259" key="2">
    <source>
        <dbReference type="Pfam" id="PF24883"/>
    </source>
</evidence>
<dbReference type="SUPFAM" id="SSF52540">
    <property type="entry name" value="P-loop containing nucleoside triphosphate hydrolases"/>
    <property type="match status" value="1"/>
</dbReference>
<reference evidence="3 4" key="1">
    <citation type="submission" date="2018-06" db="EMBL/GenBank/DDBJ databases">
        <authorList>
            <consortium name="Pathogen Informatics"/>
            <person name="Doyle S."/>
        </authorList>
    </citation>
    <scope>NUCLEOTIDE SEQUENCE [LARGE SCALE GENOMIC DNA]</scope>
    <source>
        <strain evidence="3 4">NCTC13028</strain>
    </source>
</reference>
<evidence type="ECO:0000256" key="1">
    <source>
        <dbReference type="ARBA" id="ARBA00022737"/>
    </source>
</evidence>
<evidence type="ECO:0000313" key="4">
    <source>
        <dbReference type="Proteomes" id="UP000250223"/>
    </source>
</evidence>
<accession>A0A2X2WD83</accession>
<dbReference type="EMBL" id="UAWC01000004">
    <property type="protein sequence ID" value="SQB34015.1"/>
    <property type="molecule type" value="Genomic_DNA"/>
</dbReference>
<dbReference type="InterPro" id="IPR056884">
    <property type="entry name" value="NPHP3-like_N"/>
</dbReference>
<keyword evidence="1" id="KW-0677">Repeat</keyword>
<dbReference type="RefSeq" id="WP_096634809.1">
    <property type="nucleotide sequence ID" value="NZ_JAAZKZ010000018.1"/>
</dbReference>
<dbReference type="InterPro" id="IPR027417">
    <property type="entry name" value="P-loop_NTPase"/>
</dbReference>
<dbReference type="NCBIfam" id="NF005320">
    <property type="entry name" value="PRK06851.1-6"/>
    <property type="match status" value="1"/>
</dbReference>
<protein>
    <submittedName>
        <fullName evidence="3">ATPase</fullName>
    </submittedName>
</protein>
<feature type="domain" description="Nephrocystin 3-like N-terminal" evidence="2">
    <location>
        <begin position="29"/>
        <end position="75"/>
    </location>
</feature>
<dbReference type="Pfam" id="PF24883">
    <property type="entry name" value="NPHP3_N"/>
    <property type="match status" value="1"/>
</dbReference>
<dbReference type="Gene3D" id="3.40.50.300">
    <property type="entry name" value="P-loop containing nucleotide triphosphate hydrolases"/>
    <property type="match status" value="1"/>
</dbReference>
<gene>
    <name evidence="3" type="ORF">NCTC13028_00895</name>
</gene>
<dbReference type="Proteomes" id="UP000250223">
    <property type="component" value="Unassembled WGS sequence"/>
</dbReference>
<proteinExistence type="predicted"/>
<organism evidence="3 4">
    <name type="scientific">Clostridium cochlearium</name>
    <dbReference type="NCBI Taxonomy" id="1494"/>
    <lineage>
        <taxon>Bacteria</taxon>
        <taxon>Bacillati</taxon>
        <taxon>Bacillota</taxon>
        <taxon>Clostridia</taxon>
        <taxon>Eubacteriales</taxon>
        <taxon>Clostridiaceae</taxon>
        <taxon>Clostridium</taxon>
    </lineage>
</organism>
<evidence type="ECO:0000313" key="3">
    <source>
        <dbReference type="EMBL" id="SQB34015.1"/>
    </source>
</evidence>
<name>A0A2X2WD83_CLOCO</name>
<sequence length="362" mass="41605">MTNERHFFPGSNSANGFYSLFKYILPVDRANRIFYIKGGPGTGKSYLMKKIADLFNSEDYTLEYFHCSSDNESLDALNIKYLNIALIDGTSPHMQDPLYPGALDEIIDFGVSLDKDKLHSHKDEIIKVNKDISSTFKRAFSYLNASKSIHDNWSYRNKEHVNNMALNALKLELKNMIFKNYTDYSKFVPFNRHLFSTAFTPNGVISYIDTLYSDCENIYILKGGPGTGKSEILTYIQTEALIRGMTIEILHHPLIPNKIEHLILPEINTAILTSNEINNKDFSGLQINTNDLLDNNIDFYRDSIKQDKENFHFMLNEALNILSSCKKLHDDLEEFYINNIDFNIVDDISNAVIQRILNYKNS</sequence>